<dbReference type="Pfam" id="PF20146">
    <property type="entry name" value="NRF"/>
    <property type="match status" value="1"/>
</dbReference>
<dbReference type="GO" id="GO:0016747">
    <property type="term" value="F:acyltransferase activity, transferring groups other than amino-acyl groups"/>
    <property type="evidence" value="ECO:0007669"/>
    <property type="project" value="InterPro"/>
</dbReference>
<feature type="domain" description="Nose resistant-to-fluoxetine protein N-terminal" evidence="3">
    <location>
        <begin position="97"/>
        <end position="242"/>
    </location>
</feature>
<feature type="transmembrane region" description="Helical" evidence="1">
    <location>
        <begin position="683"/>
        <end position="704"/>
    </location>
</feature>
<dbReference type="Proteomes" id="UP001321473">
    <property type="component" value="Unassembled WGS sequence"/>
</dbReference>
<evidence type="ECO:0000256" key="1">
    <source>
        <dbReference type="SAM" id="Phobius"/>
    </source>
</evidence>
<feature type="transmembrane region" description="Helical" evidence="1">
    <location>
        <begin position="617"/>
        <end position="636"/>
    </location>
</feature>
<protein>
    <recommendedName>
        <fullName evidence="3">Nose resistant-to-fluoxetine protein N-terminal domain-containing protein</fullName>
    </recommendedName>
</protein>
<sequence length="763" mass="85909">MPSLLRRGNGGIAHSHAYLITAVAFLLLPFLAQASPVENVTSVIGDETTTSTTTSAIATTEADDEAKYEQALRNLVARLFANMPASLRRNLLNAEVSTECSVGLFRMMRGFQNLEPWALRLFDASGKYPTGLLQATKADLGAFDECLGTVVRDNYGQEVSRGQYCSLLFHMNESRALKERISSLDVIHPLIKQYTEYFFIDEVPMTRIGICITNDCNKRDLKALIDAVRPAKLRIEVDSCVTIDDELMTTGQIVIIAFLAFLGVIIGVATVVDIYISARVKPQASGKSTWQKCLLSFSAVANTRAIFAVNRDQRAGEFDLKFIHGLRFFSLVSIVLGHSYGTLSDTWSGTLNLLILSEHWPSILVTSGFVLVDTFFFISGFLVCLVLDKQRSSFRVLIFAIIRRLIRTTIPLFFIVMCIYLLPLMTSGPGAKTFFEKMDQEVHDHWWQWLLQIRNCYYVGLQSVMPHVWYLSVDFQFYLVAVPLFLVLKNRRRLAIGAFALISLVGCCVAGWQVSSYQIAPFMVFLAHQLSTVGDTVNKYYMLPFYHAVCYFTGCIVYLVADNFRQRKVSKGVEVICWVVSMAAGVCCIFIKCTWYTGDVPTTTFGRVATAFFDRILWSMFIGWIALACISGRGGFVSKFLSWAPFAPLSRISFAVYLIHFPFIEVLLHTSRERYYYSHFNQVTLFFAVMVWSYILAYFSYLICDGPTGNLDKLLFGSSTRPRTENGEPATYPKIGNGTREAVFEIPRIVLESDEKKVINGVH</sequence>
<dbReference type="InterPro" id="IPR052728">
    <property type="entry name" value="O2_lipid_transport_reg"/>
</dbReference>
<keyword evidence="2" id="KW-0732">Signal</keyword>
<dbReference type="AlphaFoldDB" id="A0AAQ4EC12"/>
<gene>
    <name evidence="4" type="ORF">V5799_024604</name>
</gene>
<feature type="signal peptide" evidence="2">
    <location>
        <begin position="1"/>
        <end position="34"/>
    </location>
</feature>
<feature type="transmembrane region" description="Helical" evidence="1">
    <location>
        <begin position="253"/>
        <end position="276"/>
    </location>
</feature>
<comment type="caution">
    <text evidence="4">The sequence shown here is derived from an EMBL/GenBank/DDBJ whole genome shotgun (WGS) entry which is preliminary data.</text>
</comment>
<proteinExistence type="predicted"/>
<keyword evidence="1" id="KW-1133">Transmembrane helix</keyword>
<feature type="chain" id="PRO_5042915798" description="Nose resistant-to-fluoxetine protein N-terminal domain-containing protein" evidence="2">
    <location>
        <begin position="35"/>
        <end position="763"/>
    </location>
</feature>
<keyword evidence="5" id="KW-1185">Reference proteome</keyword>
<evidence type="ECO:0000313" key="5">
    <source>
        <dbReference type="Proteomes" id="UP001321473"/>
    </source>
</evidence>
<evidence type="ECO:0000313" key="4">
    <source>
        <dbReference type="EMBL" id="KAK8772152.1"/>
    </source>
</evidence>
<keyword evidence="1" id="KW-0812">Transmembrane</keyword>
<feature type="transmembrane region" description="Helical" evidence="1">
    <location>
        <begin position="573"/>
        <end position="597"/>
    </location>
</feature>
<dbReference type="InterPro" id="IPR006621">
    <property type="entry name" value="Nose-resist-to-fluoxetine_N"/>
</dbReference>
<organism evidence="4 5">
    <name type="scientific">Amblyomma americanum</name>
    <name type="common">Lone star tick</name>
    <dbReference type="NCBI Taxonomy" id="6943"/>
    <lineage>
        <taxon>Eukaryota</taxon>
        <taxon>Metazoa</taxon>
        <taxon>Ecdysozoa</taxon>
        <taxon>Arthropoda</taxon>
        <taxon>Chelicerata</taxon>
        <taxon>Arachnida</taxon>
        <taxon>Acari</taxon>
        <taxon>Parasitiformes</taxon>
        <taxon>Ixodida</taxon>
        <taxon>Ixodoidea</taxon>
        <taxon>Ixodidae</taxon>
        <taxon>Amblyomminae</taxon>
        <taxon>Amblyomma</taxon>
    </lineage>
</organism>
<name>A0AAQ4EC12_AMBAM</name>
<reference evidence="4 5" key="1">
    <citation type="journal article" date="2023" name="Arcadia Sci">
        <title>De novo assembly of a long-read Amblyomma americanum tick genome.</title>
        <authorList>
            <person name="Chou S."/>
            <person name="Poskanzer K.E."/>
            <person name="Rollins M."/>
            <person name="Thuy-Boun P.S."/>
        </authorList>
    </citation>
    <scope>NUCLEOTIDE SEQUENCE [LARGE SCALE GENOMIC DNA]</scope>
    <source>
        <strain evidence="4">F_SG_1</strain>
        <tissue evidence="4">Salivary glands</tissue>
    </source>
</reference>
<dbReference type="EMBL" id="JARKHS020018747">
    <property type="protein sequence ID" value="KAK8772152.1"/>
    <property type="molecule type" value="Genomic_DNA"/>
</dbReference>
<evidence type="ECO:0000259" key="3">
    <source>
        <dbReference type="SMART" id="SM00703"/>
    </source>
</evidence>
<dbReference type="PANTHER" id="PTHR11161">
    <property type="entry name" value="O-ACYLTRANSFERASE"/>
    <property type="match status" value="1"/>
</dbReference>
<feature type="transmembrane region" description="Helical" evidence="1">
    <location>
        <begin position="540"/>
        <end position="561"/>
    </location>
</feature>
<dbReference type="SMART" id="SM00703">
    <property type="entry name" value="NRF"/>
    <property type="match status" value="1"/>
</dbReference>
<feature type="transmembrane region" description="Helical" evidence="1">
    <location>
        <begin position="363"/>
        <end position="387"/>
    </location>
</feature>
<dbReference type="InterPro" id="IPR002656">
    <property type="entry name" value="Acyl_transf_3_dom"/>
</dbReference>
<feature type="transmembrane region" description="Helical" evidence="1">
    <location>
        <begin position="643"/>
        <end position="663"/>
    </location>
</feature>
<feature type="transmembrane region" description="Helical" evidence="1">
    <location>
        <begin position="408"/>
        <end position="426"/>
    </location>
</feature>
<evidence type="ECO:0000256" key="2">
    <source>
        <dbReference type="SAM" id="SignalP"/>
    </source>
</evidence>
<feature type="transmembrane region" description="Helical" evidence="1">
    <location>
        <begin position="468"/>
        <end position="488"/>
    </location>
</feature>
<accession>A0AAQ4EC12</accession>
<dbReference type="Pfam" id="PF01757">
    <property type="entry name" value="Acyl_transf_3"/>
    <property type="match status" value="1"/>
</dbReference>
<dbReference type="PANTHER" id="PTHR11161:SF0">
    <property type="entry name" value="O-ACYLTRANSFERASE LIKE PROTEIN"/>
    <property type="match status" value="1"/>
</dbReference>
<keyword evidence="1" id="KW-0472">Membrane</keyword>
<feature type="transmembrane region" description="Helical" evidence="1">
    <location>
        <begin position="495"/>
        <end position="520"/>
    </location>
</feature>